<dbReference type="NCBIfam" id="TIGR00001">
    <property type="entry name" value="rpmI_bact"/>
    <property type="match status" value="1"/>
</dbReference>
<protein>
    <recommendedName>
        <fullName evidence="4">Large ribosomal subunit protein bL35</fullName>
    </recommendedName>
</protein>
<dbReference type="Proteomes" id="UP000782843">
    <property type="component" value="Unassembled WGS sequence"/>
</dbReference>
<evidence type="ECO:0000256" key="3">
    <source>
        <dbReference type="ARBA" id="ARBA00023274"/>
    </source>
</evidence>
<keyword evidence="2 4" id="KW-0689">Ribosomal protein</keyword>
<reference evidence="7" key="2">
    <citation type="journal article" date="2021" name="Microbiome">
        <title>Successional dynamics and alternative stable states in a saline activated sludge microbial community over 9 years.</title>
        <authorList>
            <person name="Wang Y."/>
            <person name="Ye J."/>
            <person name="Ju F."/>
            <person name="Liu L."/>
            <person name="Boyd J.A."/>
            <person name="Deng Y."/>
            <person name="Parks D.H."/>
            <person name="Jiang X."/>
            <person name="Yin X."/>
            <person name="Woodcroft B.J."/>
            <person name="Tyson G.W."/>
            <person name="Hugenholtz P."/>
            <person name="Polz M.F."/>
            <person name="Zhang T."/>
        </authorList>
    </citation>
    <scope>NUCLEOTIDE SEQUENCE</scope>
    <source>
        <strain evidence="7">HKST-UBA10</strain>
    </source>
</reference>
<dbReference type="GO" id="GO:0015934">
    <property type="term" value="C:large ribosomal subunit"/>
    <property type="evidence" value="ECO:0007669"/>
    <property type="project" value="TreeGrafter"/>
</dbReference>
<comment type="caution">
    <text evidence="7">The sequence shown here is derived from an EMBL/GenBank/DDBJ whole genome shotgun (WGS) entry which is preliminary data.</text>
</comment>
<dbReference type="PANTHER" id="PTHR33343">
    <property type="entry name" value="54S RIBOSOMAL PROTEIN BL35M"/>
    <property type="match status" value="1"/>
</dbReference>
<dbReference type="PANTHER" id="PTHR33343:SF1">
    <property type="entry name" value="LARGE RIBOSOMAL SUBUNIT PROTEIN BL35M"/>
    <property type="match status" value="1"/>
</dbReference>
<dbReference type="EMBL" id="JAGQLG010000179">
    <property type="protein sequence ID" value="MCA9382604.1"/>
    <property type="molecule type" value="Genomic_DNA"/>
</dbReference>
<feature type="region of interest" description="Disordered" evidence="6">
    <location>
        <begin position="23"/>
        <end position="65"/>
    </location>
</feature>
<dbReference type="AlphaFoldDB" id="A0A955RIP7"/>
<keyword evidence="3 4" id="KW-0687">Ribonucleoprotein</keyword>
<organism evidence="7 8">
    <name type="scientific">Candidatus Dojkabacteria bacterium</name>
    <dbReference type="NCBI Taxonomy" id="2099670"/>
    <lineage>
        <taxon>Bacteria</taxon>
        <taxon>Candidatus Dojkabacteria</taxon>
    </lineage>
</organism>
<evidence type="ECO:0000256" key="4">
    <source>
        <dbReference type="HAMAP-Rule" id="MF_00514"/>
    </source>
</evidence>
<dbReference type="PRINTS" id="PR00064">
    <property type="entry name" value="RIBOSOMALL35"/>
</dbReference>
<accession>A0A955RIP7</accession>
<dbReference type="SUPFAM" id="SSF143034">
    <property type="entry name" value="L35p-like"/>
    <property type="match status" value="1"/>
</dbReference>
<evidence type="ECO:0000256" key="1">
    <source>
        <dbReference type="ARBA" id="ARBA00006598"/>
    </source>
</evidence>
<evidence type="ECO:0000256" key="2">
    <source>
        <dbReference type="ARBA" id="ARBA00022980"/>
    </source>
</evidence>
<evidence type="ECO:0000313" key="8">
    <source>
        <dbReference type="Proteomes" id="UP000782843"/>
    </source>
</evidence>
<feature type="compositionally biased region" description="Basic residues" evidence="6">
    <location>
        <begin position="23"/>
        <end position="44"/>
    </location>
</feature>
<dbReference type="InterPro" id="IPR037229">
    <property type="entry name" value="Ribosomal_bL35_sf"/>
</dbReference>
<sequence length="65" mass="7452">MPKLKTHKATKKRFKITSSGKVMHWKKGNNGHLRSKKTTKHKQRLSGPDTLSNTTEARKVKKLVN</sequence>
<proteinExistence type="inferred from homology"/>
<dbReference type="GO" id="GO:0003735">
    <property type="term" value="F:structural constituent of ribosome"/>
    <property type="evidence" value="ECO:0007669"/>
    <property type="project" value="InterPro"/>
</dbReference>
<dbReference type="Gene3D" id="4.10.410.60">
    <property type="match status" value="1"/>
</dbReference>
<evidence type="ECO:0000256" key="5">
    <source>
        <dbReference type="RuleBase" id="RU000568"/>
    </source>
</evidence>
<dbReference type="InterPro" id="IPR001706">
    <property type="entry name" value="Ribosomal_bL35"/>
</dbReference>
<gene>
    <name evidence="4 7" type="primary">rpmI</name>
    <name evidence="7" type="ORF">KC660_04330</name>
</gene>
<dbReference type="InterPro" id="IPR021137">
    <property type="entry name" value="Ribosomal_bL35-like"/>
</dbReference>
<evidence type="ECO:0000256" key="6">
    <source>
        <dbReference type="SAM" id="MobiDB-lite"/>
    </source>
</evidence>
<reference evidence="7" key="1">
    <citation type="submission" date="2020-04" db="EMBL/GenBank/DDBJ databases">
        <authorList>
            <person name="Zhang T."/>
        </authorList>
    </citation>
    <scope>NUCLEOTIDE SEQUENCE</scope>
    <source>
        <strain evidence="7">HKST-UBA10</strain>
    </source>
</reference>
<name>A0A955RIP7_9BACT</name>
<dbReference type="Pfam" id="PF01632">
    <property type="entry name" value="Ribosomal_L35p"/>
    <property type="match status" value="1"/>
</dbReference>
<dbReference type="HAMAP" id="MF_00514">
    <property type="entry name" value="Ribosomal_bL35"/>
    <property type="match status" value="1"/>
</dbReference>
<dbReference type="GO" id="GO:0006412">
    <property type="term" value="P:translation"/>
    <property type="evidence" value="ECO:0007669"/>
    <property type="project" value="UniProtKB-UniRule"/>
</dbReference>
<evidence type="ECO:0000313" key="7">
    <source>
        <dbReference type="EMBL" id="MCA9382604.1"/>
    </source>
</evidence>
<comment type="similarity">
    <text evidence="1 4 5">Belongs to the bacterial ribosomal protein bL35 family.</text>
</comment>